<dbReference type="PANTHER" id="PTHR42850">
    <property type="entry name" value="METALLOPHOSPHOESTERASE"/>
    <property type="match status" value="1"/>
</dbReference>
<sequence length="318" mass="36293">MTTCSGYDIIGDVHGCANALERLLDKLGYEKLNGVFRHPSRQAIFAGDIVDRGPHIREALHIAKAMCDAGSAQMIMGNHEFDAIGYHTPAPKDGSRKYLREHTERHSRLIAETLAQFDDFPDEWAMFLAWFKTLPLYIEKPNFRVVHACWDQNYINEFNRRYPALRIDDDFLAATADTNSFEWQCISRLTRGRDLPLPKGTAMQSAEGFERRSFRARFWGRKPKTYGDLAFQPDPLPDAIASQPLGTGDDLEINRYSKNEVPLFIGHYWLSGKPKPIADNLACLDYSAVKYGRLVAYSMDDETILDPDKFTWVHVDIP</sequence>
<dbReference type="SUPFAM" id="SSF56300">
    <property type="entry name" value="Metallo-dependent phosphatases"/>
    <property type="match status" value="1"/>
</dbReference>
<evidence type="ECO:0000313" key="2">
    <source>
        <dbReference type="EMBL" id="MFC4364145.1"/>
    </source>
</evidence>
<accession>A0ABV8V8A5</accession>
<dbReference type="InterPro" id="IPR029052">
    <property type="entry name" value="Metallo-depent_PP-like"/>
</dbReference>
<protein>
    <submittedName>
        <fullName evidence="2">Metallophosphoesterase</fullName>
    </submittedName>
</protein>
<dbReference type="Gene3D" id="3.60.21.10">
    <property type="match status" value="1"/>
</dbReference>
<dbReference type="EMBL" id="JBHSCX010000021">
    <property type="protein sequence ID" value="MFC4364145.1"/>
    <property type="molecule type" value="Genomic_DNA"/>
</dbReference>
<reference evidence="3" key="1">
    <citation type="journal article" date="2019" name="Int. J. Syst. Evol. Microbiol.">
        <title>The Global Catalogue of Microorganisms (GCM) 10K type strain sequencing project: providing services to taxonomists for standard genome sequencing and annotation.</title>
        <authorList>
            <consortium name="The Broad Institute Genomics Platform"/>
            <consortium name="The Broad Institute Genome Sequencing Center for Infectious Disease"/>
            <person name="Wu L."/>
            <person name="Ma J."/>
        </authorList>
    </citation>
    <scope>NUCLEOTIDE SEQUENCE [LARGE SCALE GENOMIC DNA]</scope>
    <source>
        <strain evidence="3">CECT 8570</strain>
    </source>
</reference>
<dbReference type="InterPro" id="IPR050126">
    <property type="entry name" value="Ap4A_hydrolase"/>
</dbReference>
<gene>
    <name evidence="2" type="ORF">ACFOX3_17645</name>
</gene>
<dbReference type="PANTHER" id="PTHR42850:SF7">
    <property type="entry name" value="BIS(5'-NUCLEOSYL)-TETRAPHOSPHATASE PRPE [ASYMMETRICAL]"/>
    <property type="match status" value="1"/>
</dbReference>
<organism evidence="2 3">
    <name type="scientific">Simiduia curdlanivorans</name>
    <dbReference type="NCBI Taxonomy" id="1492769"/>
    <lineage>
        <taxon>Bacteria</taxon>
        <taxon>Pseudomonadati</taxon>
        <taxon>Pseudomonadota</taxon>
        <taxon>Gammaproteobacteria</taxon>
        <taxon>Cellvibrionales</taxon>
        <taxon>Cellvibrionaceae</taxon>
        <taxon>Simiduia</taxon>
    </lineage>
</organism>
<dbReference type="Pfam" id="PF00149">
    <property type="entry name" value="Metallophos"/>
    <property type="match status" value="1"/>
</dbReference>
<dbReference type="RefSeq" id="WP_290262610.1">
    <property type="nucleotide sequence ID" value="NZ_JAUFQG010000004.1"/>
</dbReference>
<comment type="caution">
    <text evidence="2">The sequence shown here is derived from an EMBL/GenBank/DDBJ whole genome shotgun (WGS) entry which is preliminary data.</text>
</comment>
<dbReference type="Proteomes" id="UP001595840">
    <property type="component" value="Unassembled WGS sequence"/>
</dbReference>
<evidence type="ECO:0000259" key="1">
    <source>
        <dbReference type="Pfam" id="PF00149"/>
    </source>
</evidence>
<dbReference type="InterPro" id="IPR004843">
    <property type="entry name" value="Calcineurin-like_PHP"/>
</dbReference>
<name>A0ABV8V8A5_9GAMM</name>
<evidence type="ECO:0000313" key="3">
    <source>
        <dbReference type="Proteomes" id="UP001595840"/>
    </source>
</evidence>
<keyword evidence="3" id="KW-1185">Reference proteome</keyword>
<feature type="domain" description="Calcineurin-like phosphoesterase" evidence="1">
    <location>
        <begin position="9"/>
        <end position="174"/>
    </location>
</feature>
<proteinExistence type="predicted"/>